<accession>A0AAN7WLC4</accession>
<dbReference type="AlphaFoldDB" id="A0AAN7WLC4"/>
<dbReference type="EMBL" id="JAWIZZ010000053">
    <property type="protein sequence ID" value="KAK5778668.1"/>
    <property type="molecule type" value="Genomic_DNA"/>
</dbReference>
<proteinExistence type="predicted"/>
<feature type="compositionally biased region" description="Low complexity" evidence="1">
    <location>
        <begin position="33"/>
        <end position="60"/>
    </location>
</feature>
<evidence type="ECO:0000313" key="3">
    <source>
        <dbReference type="Proteomes" id="UP001306508"/>
    </source>
</evidence>
<protein>
    <submittedName>
        <fullName evidence="2">Uncharacterized protein</fullName>
    </submittedName>
</protein>
<evidence type="ECO:0000313" key="2">
    <source>
        <dbReference type="EMBL" id="KAK5778668.1"/>
    </source>
</evidence>
<evidence type="ECO:0000256" key="1">
    <source>
        <dbReference type="SAM" id="MobiDB-lite"/>
    </source>
</evidence>
<keyword evidence="3" id="KW-1185">Reference proteome</keyword>
<organism evidence="2 3">
    <name type="scientific">Arxiozyma heterogenica</name>
    <dbReference type="NCBI Taxonomy" id="278026"/>
    <lineage>
        <taxon>Eukaryota</taxon>
        <taxon>Fungi</taxon>
        <taxon>Dikarya</taxon>
        <taxon>Ascomycota</taxon>
        <taxon>Saccharomycotina</taxon>
        <taxon>Saccharomycetes</taxon>
        <taxon>Saccharomycetales</taxon>
        <taxon>Saccharomycetaceae</taxon>
        <taxon>Arxiozyma</taxon>
    </lineage>
</organism>
<dbReference type="Proteomes" id="UP001306508">
    <property type="component" value="Unassembled WGS sequence"/>
</dbReference>
<reference evidence="3" key="1">
    <citation type="submission" date="2023-07" db="EMBL/GenBank/DDBJ databases">
        <title>A draft genome of Kazachstania heterogenica Y-27499.</title>
        <authorList>
            <person name="Donic C."/>
            <person name="Kralova J.S."/>
            <person name="Fidel L."/>
            <person name="Ben-Dor S."/>
            <person name="Jung S."/>
        </authorList>
    </citation>
    <scope>NUCLEOTIDE SEQUENCE [LARGE SCALE GENOMIC DNA]</scope>
    <source>
        <strain evidence="3">Y27499</strain>
    </source>
</reference>
<sequence>MDINLINNTETIEPLAKEYNGSTSIPHPEDTKNTNNIVTSNNKNATTTTNTTINNTGDDPTTLIDWQRKCIIQNKEIERLNKLNQFLELERKLGQ</sequence>
<feature type="region of interest" description="Disordered" evidence="1">
    <location>
        <begin position="18"/>
        <end position="60"/>
    </location>
</feature>
<name>A0AAN7WLC4_9SACH</name>
<comment type="caution">
    <text evidence="2">The sequence shown here is derived from an EMBL/GenBank/DDBJ whole genome shotgun (WGS) entry which is preliminary data.</text>
</comment>
<gene>
    <name evidence="2" type="ORF">RI543_004339</name>
</gene>